<evidence type="ECO:0000313" key="2">
    <source>
        <dbReference type="EMBL" id="UVI28286.1"/>
    </source>
</evidence>
<reference evidence="2" key="1">
    <citation type="submission" date="2022-01" db="EMBL/GenBank/DDBJ databases">
        <title>Paenibacillus spongiae sp. nov., isolated from marine sponge.</title>
        <authorList>
            <person name="Li Z."/>
            <person name="Zhang M."/>
        </authorList>
    </citation>
    <scope>NUCLEOTIDE SEQUENCE</scope>
    <source>
        <strain evidence="2">PHS-Z3</strain>
    </source>
</reference>
<feature type="chain" id="PRO_5047194191" evidence="1">
    <location>
        <begin position="24"/>
        <end position="545"/>
    </location>
</feature>
<evidence type="ECO:0000256" key="1">
    <source>
        <dbReference type="SAM" id="SignalP"/>
    </source>
</evidence>
<feature type="signal peptide" evidence="1">
    <location>
        <begin position="1"/>
        <end position="23"/>
    </location>
</feature>
<protein>
    <submittedName>
        <fullName evidence="2">Extracellular solute-binding protein</fullName>
    </submittedName>
</protein>
<accession>A0ABY5S321</accession>
<keyword evidence="3" id="KW-1185">Reference proteome</keyword>
<dbReference type="Gene3D" id="3.40.190.10">
    <property type="entry name" value="Periplasmic binding protein-like II"/>
    <property type="match status" value="2"/>
</dbReference>
<dbReference type="Proteomes" id="UP001057877">
    <property type="component" value="Chromosome"/>
</dbReference>
<evidence type="ECO:0000313" key="3">
    <source>
        <dbReference type="Proteomes" id="UP001057877"/>
    </source>
</evidence>
<dbReference type="PANTHER" id="PTHR43649">
    <property type="entry name" value="ARABINOSE-BINDING PROTEIN-RELATED"/>
    <property type="match status" value="1"/>
</dbReference>
<dbReference type="PANTHER" id="PTHR43649:SF12">
    <property type="entry name" value="DIACETYLCHITOBIOSE BINDING PROTEIN DASA"/>
    <property type="match status" value="1"/>
</dbReference>
<dbReference type="EMBL" id="CP091430">
    <property type="protein sequence ID" value="UVI28286.1"/>
    <property type="molecule type" value="Genomic_DNA"/>
</dbReference>
<dbReference type="RefSeq" id="WP_258384374.1">
    <property type="nucleotide sequence ID" value="NZ_CP091430.1"/>
</dbReference>
<keyword evidence="1" id="KW-0732">Signal</keyword>
<organism evidence="2 3">
    <name type="scientific">Paenibacillus spongiae</name>
    <dbReference type="NCBI Taxonomy" id="2909671"/>
    <lineage>
        <taxon>Bacteria</taxon>
        <taxon>Bacillati</taxon>
        <taxon>Bacillota</taxon>
        <taxon>Bacilli</taxon>
        <taxon>Bacillales</taxon>
        <taxon>Paenibacillaceae</taxon>
        <taxon>Paenibacillus</taxon>
    </lineage>
</organism>
<sequence length="545" mass="60725">MKTKQWTKIGLITTLAFSLLLSACSSDKNTNAGGAADKNGAKGADALGVNMTGLPIASDPITLKFMTTKAAQQKKPHEEMKVVKDFEATTNVHIEWDAAVEGYAEKKNLMFAGGELPDVFFGAESLTDDDLMKYGPQGMLIPLEDLIPTYAPHIQSILEANPEIKKMITAPDGHIYSIPQIQEGPEQALGDVMFINKAWLDKLGLPVPSTLDEFEHTLKAFKEKDPNGNNKADEIPFSFLYENALNGISSFHGAFGLLDSPAHISVKDDKVIFNPAQAEFKEATAFLGKLFKQGLIDKEVFTHDRNVYFAKGKNEGVPLYGVFSGFRAVNVVGPGYMDQYVPLPPLKGASGTQLWNGFNPHYFTRAGFAITSVNEHPEASLRWIDELYKEKNALQWTYGPIGTTLKENPDGKYSFLPTPEGMNFDEFRHSEAPGNTTATAILMATADKLESNEAKLERMEYLKVYEPFMQNTTYPNMLFSAEDTERMAILKADVMSYVLQMQPNWIMNGSVDKEWDGYIKKLDDMGMKEMLDILQSNYDRYQSLK</sequence>
<dbReference type="InterPro" id="IPR050490">
    <property type="entry name" value="Bact_solute-bd_prot1"/>
</dbReference>
<proteinExistence type="predicted"/>
<name>A0ABY5S321_9BACL</name>
<dbReference type="PROSITE" id="PS51257">
    <property type="entry name" value="PROKAR_LIPOPROTEIN"/>
    <property type="match status" value="1"/>
</dbReference>
<gene>
    <name evidence="2" type="ORF">L1F29_22920</name>
</gene>
<dbReference type="SUPFAM" id="SSF53850">
    <property type="entry name" value="Periplasmic binding protein-like II"/>
    <property type="match status" value="1"/>
</dbReference>